<gene>
    <name evidence="1" type="ORF">LZC94_14125</name>
</gene>
<dbReference type="EMBL" id="CP089984">
    <property type="protein sequence ID" value="WXB18373.1"/>
    <property type="molecule type" value="Genomic_DNA"/>
</dbReference>
<reference evidence="1 2" key="1">
    <citation type="submission" date="2021-12" db="EMBL/GenBank/DDBJ databases">
        <title>Discovery of the Pendulisporaceae a myxobacterial family with distinct sporulation behavior and unique specialized metabolism.</title>
        <authorList>
            <person name="Garcia R."/>
            <person name="Popoff A."/>
            <person name="Bader C.D."/>
            <person name="Loehr J."/>
            <person name="Walesch S."/>
            <person name="Walt C."/>
            <person name="Boldt J."/>
            <person name="Bunk B."/>
            <person name="Haeckl F.J.F.P.J."/>
            <person name="Gunesch A.P."/>
            <person name="Birkelbach J."/>
            <person name="Nuebel U."/>
            <person name="Pietschmann T."/>
            <person name="Bach T."/>
            <person name="Mueller R."/>
        </authorList>
    </citation>
    <scope>NUCLEOTIDE SEQUENCE [LARGE SCALE GENOMIC DNA]</scope>
    <source>
        <strain evidence="1 2">MSr11954</strain>
    </source>
</reference>
<evidence type="ECO:0000313" key="1">
    <source>
        <dbReference type="EMBL" id="WXB18373.1"/>
    </source>
</evidence>
<sequence>MSDAAHIDPWRIVLRTITCFEDAHALCALFRASPTELLANGRPANDIVGGILVGDRAFEGRVIEHLCERFGGVDADWSSLGDDISLTEDEILRFRHACAGAGVELRDATEEQLAAMTQEREALLEEQAPA</sequence>
<accession>A0ABZ2M789</accession>
<dbReference type="Proteomes" id="UP001370348">
    <property type="component" value="Chromosome"/>
</dbReference>
<proteinExistence type="predicted"/>
<evidence type="ECO:0000313" key="2">
    <source>
        <dbReference type="Proteomes" id="UP001370348"/>
    </source>
</evidence>
<protein>
    <submittedName>
        <fullName evidence="1">Uncharacterized protein</fullName>
    </submittedName>
</protein>
<name>A0ABZ2M789_9BACT</name>
<dbReference type="RefSeq" id="WP_394828004.1">
    <property type="nucleotide sequence ID" value="NZ_CP089984.1"/>
</dbReference>
<organism evidence="1 2">
    <name type="scientific">Pendulispora albinea</name>
    <dbReference type="NCBI Taxonomy" id="2741071"/>
    <lineage>
        <taxon>Bacteria</taxon>
        <taxon>Pseudomonadati</taxon>
        <taxon>Myxococcota</taxon>
        <taxon>Myxococcia</taxon>
        <taxon>Myxococcales</taxon>
        <taxon>Sorangiineae</taxon>
        <taxon>Pendulisporaceae</taxon>
        <taxon>Pendulispora</taxon>
    </lineage>
</organism>
<keyword evidence="2" id="KW-1185">Reference proteome</keyword>